<organism evidence="1 2">
    <name type="scientific">Ferrimonas sediminicola</name>
    <dbReference type="NCBI Taxonomy" id="2569538"/>
    <lineage>
        <taxon>Bacteria</taxon>
        <taxon>Pseudomonadati</taxon>
        <taxon>Pseudomonadota</taxon>
        <taxon>Gammaproteobacteria</taxon>
        <taxon>Alteromonadales</taxon>
        <taxon>Ferrimonadaceae</taxon>
        <taxon>Ferrimonas</taxon>
    </lineage>
</organism>
<dbReference type="InterPro" id="IPR003749">
    <property type="entry name" value="ThiS/MoaD-like"/>
</dbReference>
<name>A0A4V5NVI0_9GAMM</name>
<reference evidence="1 2" key="1">
    <citation type="submission" date="2019-04" db="EMBL/GenBank/DDBJ databases">
        <authorList>
            <person name="Hwang J.C."/>
        </authorList>
    </citation>
    <scope>NUCLEOTIDE SEQUENCE [LARGE SCALE GENOMIC DNA]</scope>
    <source>
        <strain evidence="1 2">IMCC35001</strain>
    </source>
</reference>
<evidence type="ECO:0000313" key="1">
    <source>
        <dbReference type="EMBL" id="TKB50583.1"/>
    </source>
</evidence>
<accession>A0A4V5NVI0</accession>
<dbReference type="OrthoDB" id="6388078at2"/>
<dbReference type="NCBIfam" id="TIGR01683">
    <property type="entry name" value="thiS"/>
    <property type="match status" value="1"/>
</dbReference>
<dbReference type="InterPro" id="IPR012675">
    <property type="entry name" value="Beta-grasp_dom_sf"/>
</dbReference>
<dbReference type="PANTHER" id="PTHR34472:SF1">
    <property type="entry name" value="SULFUR CARRIER PROTEIN THIS"/>
    <property type="match status" value="1"/>
</dbReference>
<dbReference type="AlphaFoldDB" id="A0A4V5NVI0"/>
<dbReference type="Gene3D" id="3.10.20.30">
    <property type="match status" value="1"/>
</dbReference>
<dbReference type="EMBL" id="SWCI01000002">
    <property type="protein sequence ID" value="TKB50583.1"/>
    <property type="molecule type" value="Genomic_DNA"/>
</dbReference>
<sequence length="65" mass="6906">MKLIINGEARRVESANLDELLAELKQQGGALALAVNGTIVPRGQWPQTPLYDGDTIDLFSVIAGG</sequence>
<dbReference type="Proteomes" id="UP000305674">
    <property type="component" value="Unassembled WGS sequence"/>
</dbReference>
<comment type="caution">
    <text evidence="1">The sequence shown here is derived from an EMBL/GenBank/DDBJ whole genome shotgun (WGS) entry which is preliminary data.</text>
</comment>
<proteinExistence type="predicted"/>
<dbReference type="Pfam" id="PF02597">
    <property type="entry name" value="ThiS"/>
    <property type="match status" value="1"/>
</dbReference>
<gene>
    <name evidence="1" type="primary">thiS</name>
    <name evidence="1" type="ORF">FCL40_05380</name>
</gene>
<dbReference type="CDD" id="cd00565">
    <property type="entry name" value="Ubl_ThiS"/>
    <property type="match status" value="1"/>
</dbReference>
<dbReference type="InterPro" id="IPR010035">
    <property type="entry name" value="Thi_S"/>
</dbReference>
<dbReference type="InterPro" id="IPR016155">
    <property type="entry name" value="Mopterin_synth/thiamin_S_b"/>
</dbReference>
<dbReference type="PANTHER" id="PTHR34472">
    <property type="entry name" value="SULFUR CARRIER PROTEIN THIS"/>
    <property type="match status" value="1"/>
</dbReference>
<keyword evidence="2" id="KW-1185">Reference proteome</keyword>
<dbReference type="RefSeq" id="WP_136852089.1">
    <property type="nucleotide sequence ID" value="NZ_SWCI01000002.1"/>
</dbReference>
<evidence type="ECO:0000313" key="2">
    <source>
        <dbReference type="Proteomes" id="UP000305674"/>
    </source>
</evidence>
<dbReference type="SUPFAM" id="SSF54285">
    <property type="entry name" value="MoaD/ThiS"/>
    <property type="match status" value="1"/>
</dbReference>
<protein>
    <submittedName>
        <fullName evidence="1">Sulfur carrier protein ThiS</fullName>
    </submittedName>
</protein>